<comment type="caution">
    <text evidence="5">The sequence shown here is derived from an EMBL/GenBank/DDBJ whole genome shotgun (WGS) entry which is preliminary data.</text>
</comment>
<dbReference type="RefSeq" id="WP_194029572.1">
    <property type="nucleotide sequence ID" value="NZ_JADEWZ010000014.1"/>
</dbReference>
<proteinExistence type="inferred from homology"/>
<dbReference type="Pfam" id="PF01648">
    <property type="entry name" value="ACPS"/>
    <property type="match status" value="1"/>
</dbReference>
<dbReference type="GO" id="GO:0000287">
    <property type="term" value="F:magnesium ion binding"/>
    <property type="evidence" value="ECO:0007669"/>
    <property type="project" value="InterPro"/>
</dbReference>
<dbReference type="GO" id="GO:0019878">
    <property type="term" value="P:lysine biosynthetic process via aminoadipic acid"/>
    <property type="evidence" value="ECO:0007669"/>
    <property type="project" value="TreeGrafter"/>
</dbReference>
<comment type="similarity">
    <text evidence="1">Belongs to the P-Pant transferase superfamily. Gsp/Sfp/HetI/AcpT family.</text>
</comment>
<dbReference type="Gene3D" id="3.90.470.20">
    <property type="entry name" value="4'-phosphopantetheinyl transferase domain"/>
    <property type="match status" value="2"/>
</dbReference>
<name>A0A8J7DX17_9CYAN</name>
<reference evidence="5" key="1">
    <citation type="submission" date="2020-10" db="EMBL/GenBank/DDBJ databases">
        <authorList>
            <person name="Castelo-Branco R."/>
            <person name="Eusebio N."/>
            <person name="Adriana R."/>
            <person name="Vieira A."/>
            <person name="Brugerolle De Fraissinette N."/>
            <person name="Rezende De Castro R."/>
            <person name="Schneider M.P."/>
            <person name="Vasconcelos V."/>
            <person name="Leao P.N."/>
        </authorList>
    </citation>
    <scope>NUCLEOTIDE SEQUENCE</scope>
    <source>
        <strain evidence="5">LEGE 07157</strain>
    </source>
</reference>
<dbReference type="Pfam" id="PF22624">
    <property type="entry name" value="AASDHPPT_N"/>
    <property type="match status" value="1"/>
</dbReference>
<dbReference type="EMBL" id="JADEWZ010000014">
    <property type="protein sequence ID" value="MBE9116480.1"/>
    <property type="molecule type" value="Genomic_DNA"/>
</dbReference>
<feature type="non-terminal residue" evidence="5">
    <location>
        <position position="229"/>
    </location>
</feature>
<protein>
    <submittedName>
        <fullName evidence="5">4'-phosphopantetheinyl transferase superfamily protein</fullName>
    </submittedName>
</protein>
<dbReference type="InterPro" id="IPR037143">
    <property type="entry name" value="4-PPantetheinyl_Trfase_dom_sf"/>
</dbReference>
<feature type="domain" description="4'-phosphopantetheinyl transferase" evidence="3">
    <location>
        <begin position="126"/>
        <end position="208"/>
    </location>
</feature>
<gene>
    <name evidence="5" type="ORF">IQ249_11270</name>
</gene>
<dbReference type="PANTHER" id="PTHR12215:SF10">
    <property type="entry name" value="L-AMINOADIPATE-SEMIALDEHYDE DEHYDROGENASE-PHOSPHOPANTETHEINYL TRANSFERASE"/>
    <property type="match status" value="1"/>
</dbReference>
<organism evidence="5 6">
    <name type="scientific">Lusitaniella coriacea LEGE 07157</name>
    <dbReference type="NCBI Taxonomy" id="945747"/>
    <lineage>
        <taxon>Bacteria</taxon>
        <taxon>Bacillati</taxon>
        <taxon>Cyanobacteriota</taxon>
        <taxon>Cyanophyceae</taxon>
        <taxon>Spirulinales</taxon>
        <taxon>Lusitaniellaceae</taxon>
        <taxon>Lusitaniella</taxon>
    </lineage>
</organism>
<evidence type="ECO:0000313" key="5">
    <source>
        <dbReference type="EMBL" id="MBE9116480.1"/>
    </source>
</evidence>
<evidence type="ECO:0000313" key="6">
    <source>
        <dbReference type="Proteomes" id="UP000654482"/>
    </source>
</evidence>
<feature type="domain" description="4'-phosphopantetheinyl transferase N-terminal" evidence="4">
    <location>
        <begin position="36"/>
        <end position="119"/>
    </location>
</feature>
<dbReference type="InterPro" id="IPR050559">
    <property type="entry name" value="P-Pant_transferase_sf"/>
</dbReference>
<evidence type="ECO:0000259" key="4">
    <source>
        <dbReference type="Pfam" id="PF22624"/>
    </source>
</evidence>
<evidence type="ECO:0000259" key="3">
    <source>
        <dbReference type="Pfam" id="PF01648"/>
    </source>
</evidence>
<dbReference type="InterPro" id="IPR008278">
    <property type="entry name" value="4-PPantetheinyl_Trfase_dom"/>
</dbReference>
<keyword evidence="2 5" id="KW-0808">Transferase</keyword>
<evidence type="ECO:0000256" key="1">
    <source>
        <dbReference type="ARBA" id="ARBA00010990"/>
    </source>
</evidence>
<dbReference type="PANTHER" id="PTHR12215">
    <property type="entry name" value="PHOSPHOPANTETHEINE TRANSFERASE"/>
    <property type="match status" value="1"/>
</dbReference>
<dbReference type="InterPro" id="IPR055066">
    <property type="entry name" value="AASDHPPT_N"/>
</dbReference>
<accession>A0A8J7DX17</accession>
<dbReference type="GO" id="GO:0008897">
    <property type="term" value="F:holo-[acyl-carrier-protein] synthase activity"/>
    <property type="evidence" value="ECO:0007669"/>
    <property type="project" value="InterPro"/>
</dbReference>
<dbReference type="SUPFAM" id="SSF56214">
    <property type="entry name" value="4'-phosphopantetheinyl transferase"/>
    <property type="match status" value="2"/>
</dbReference>
<dbReference type="GO" id="GO:0005829">
    <property type="term" value="C:cytosol"/>
    <property type="evidence" value="ECO:0007669"/>
    <property type="project" value="TreeGrafter"/>
</dbReference>
<dbReference type="Proteomes" id="UP000654482">
    <property type="component" value="Unassembled WGS sequence"/>
</dbReference>
<keyword evidence="6" id="KW-1185">Reference proteome</keyword>
<sequence>MYDTPLTARPFANLERLKTEIHIWQADLNRAIASLNSLNALLSDDEQARAERFHFERHRQYFIAGRGLLRAILGLYLKTDPAQLQFTYLSHGKPALKTPQTDPPVEFNLSHSERMALYAITQGRILGIDLEYLRPIPKVEQLAQRFFSPRESAILNALPLQQQQFTFFQAWTCKEAFLKATGQGLGGLSEVEVSLIPGEPPAFVTLPESLEDWSLYPYRIDGETGGRGD</sequence>
<evidence type="ECO:0000256" key="2">
    <source>
        <dbReference type="ARBA" id="ARBA00022679"/>
    </source>
</evidence>
<dbReference type="AlphaFoldDB" id="A0A8J7DX17"/>